<sequence length="315" mass="37430">MTTYVPSYYHAFQCIAEKCRHNCCIGWEIDIDVQTYDFYQNISGKFGRKLRDNISDSEGVPHFVLTPEDRCPFLNERNLCDIILNLGEKGLCSICRDHPRFRNFFDSRTEEGLGLCCEEAVRLILTQSGKFTLIQQDMDMLDPFCPAEEEVFFRFRQKMIDIVQERSKPFSVRLSRLLRESGTNFPHKSPRQWAEIFLSLERLESEWKERLEALKTFAYFSFADITDQRLMIALEQLTVYFLFRHLADGRYDGRWQERIAFSVLSVFIIYYLYLSQIKQGETFQFSEFAEITRMYSVEIEYSDENTEILFDHLQQ</sequence>
<dbReference type="RefSeq" id="WP_226392035.1">
    <property type="nucleotide sequence ID" value="NZ_JADCKB010000004.1"/>
</dbReference>
<proteinExistence type="predicted"/>
<keyword evidence="2" id="KW-1185">Reference proteome</keyword>
<gene>
    <name evidence="1" type="primary">fliB</name>
    <name evidence="1" type="ORF">INF28_03250</name>
</gene>
<dbReference type="GO" id="GO:0032259">
    <property type="term" value="P:methylation"/>
    <property type="evidence" value="ECO:0007669"/>
    <property type="project" value="UniProtKB-KW"/>
</dbReference>
<name>A0A9D5M2H3_9FIRM</name>
<keyword evidence="1" id="KW-0808">Transferase</keyword>
<accession>A0A9D5M2H3</accession>
<protein>
    <submittedName>
        <fullName evidence="1">Flagellin lysine-N-methylase</fullName>
        <ecNumber evidence="1">2.1.1.-</ecNumber>
    </submittedName>
</protein>
<dbReference type="NCBIfam" id="NF038110">
    <property type="entry name" value="Lys_methyl_FliB"/>
    <property type="match status" value="1"/>
</dbReference>
<keyword evidence="1" id="KW-0282">Flagellum</keyword>
<evidence type="ECO:0000313" key="1">
    <source>
        <dbReference type="EMBL" id="MBE5039479.1"/>
    </source>
</evidence>
<keyword evidence="1" id="KW-0966">Cell projection</keyword>
<dbReference type="Proteomes" id="UP000806542">
    <property type="component" value="Unassembled WGS sequence"/>
</dbReference>
<reference evidence="1" key="1">
    <citation type="submission" date="2020-10" db="EMBL/GenBank/DDBJ databases">
        <title>ChiBAC.</title>
        <authorList>
            <person name="Zenner C."/>
            <person name="Hitch T.C.A."/>
            <person name="Clavel T."/>
        </authorList>
    </citation>
    <scope>NUCLEOTIDE SEQUENCE</scope>
    <source>
        <strain evidence="1">DSM 107454</strain>
    </source>
</reference>
<keyword evidence="1" id="KW-0489">Methyltransferase</keyword>
<dbReference type="AlphaFoldDB" id="A0A9D5M2H3"/>
<keyword evidence="1" id="KW-0969">Cilium</keyword>
<organism evidence="1 2">
    <name type="scientific">Ructibacterium gallinarum</name>
    <dbReference type="NCBI Taxonomy" id="2779355"/>
    <lineage>
        <taxon>Bacteria</taxon>
        <taxon>Bacillati</taxon>
        <taxon>Bacillota</taxon>
        <taxon>Clostridia</taxon>
        <taxon>Eubacteriales</taxon>
        <taxon>Oscillospiraceae</taxon>
        <taxon>Ructibacterium</taxon>
    </lineage>
</organism>
<comment type="caution">
    <text evidence="1">The sequence shown here is derived from an EMBL/GenBank/DDBJ whole genome shotgun (WGS) entry which is preliminary data.</text>
</comment>
<dbReference type="EC" id="2.1.1.-" evidence="1"/>
<dbReference type="GO" id="GO:0008168">
    <property type="term" value="F:methyltransferase activity"/>
    <property type="evidence" value="ECO:0007669"/>
    <property type="project" value="UniProtKB-KW"/>
</dbReference>
<dbReference type="EMBL" id="JADCKB010000004">
    <property type="protein sequence ID" value="MBE5039479.1"/>
    <property type="molecule type" value="Genomic_DNA"/>
</dbReference>
<evidence type="ECO:0000313" key="2">
    <source>
        <dbReference type="Proteomes" id="UP000806542"/>
    </source>
</evidence>